<comment type="subunit">
    <text evidence="10">Part of the signal recognition particle protein translocation system, which is composed of SRP and FtsY. SRP is a ribonucleoprotein composed of Ffh and a 4.5S RNA molecule.</text>
</comment>
<comment type="function">
    <text evidence="9 10">Involved in targeting and insertion of nascent membrane proteins into the cytoplasmic membrane. Acts as a receptor for the complex formed by the signal recognition particle (SRP) and the ribosome-nascent chain (RNC). Interaction with SRP-RNC leads to the transfer of the RNC complex to the Sec translocase for insertion into the membrane, the hydrolysis of GTP by both Ffh and FtsY, and the dissociation of the SRP-FtsY complex into the individual components.</text>
</comment>
<dbReference type="Pfam" id="PF02881">
    <property type="entry name" value="SRP54_N"/>
    <property type="match status" value="1"/>
</dbReference>
<dbReference type="Proteomes" id="UP000298673">
    <property type="component" value="Chromosome"/>
</dbReference>
<dbReference type="SMART" id="SM00962">
    <property type="entry name" value="SRP54"/>
    <property type="match status" value="1"/>
</dbReference>
<dbReference type="InterPro" id="IPR013822">
    <property type="entry name" value="Signal_recog_particl_SRP54_hlx"/>
</dbReference>
<dbReference type="InterPro" id="IPR042101">
    <property type="entry name" value="SRP54_N_sf"/>
</dbReference>
<protein>
    <recommendedName>
        <fullName evidence="10">Signal recognition particle receptor FtsY</fullName>
        <shortName evidence="10">SRP receptor</shortName>
        <ecNumber evidence="10">3.6.5.4</ecNumber>
    </recommendedName>
</protein>
<comment type="catalytic activity">
    <reaction evidence="8 10">
        <text>GTP + H2O = GDP + phosphate + H(+)</text>
        <dbReference type="Rhea" id="RHEA:19669"/>
        <dbReference type="ChEBI" id="CHEBI:15377"/>
        <dbReference type="ChEBI" id="CHEBI:15378"/>
        <dbReference type="ChEBI" id="CHEBI:37565"/>
        <dbReference type="ChEBI" id="CHEBI:43474"/>
        <dbReference type="ChEBI" id="CHEBI:58189"/>
        <dbReference type="EC" id="3.6.5.4"/>
    </reaction>
</comment>
<feature type="domain" description="SRP54-type proteins GTP-binding" evidence="11">
    <location>
        <begin position="369"/>
        <end position="382"/>
    </location>
</feature>
<evidence type="ECO:0000256" key="8">
    <source>
        <dbReference type="ARBA" id="ARBA00048027"/>
    </source>
</evidence>
<feature type="binding site" evidence="10">
    <location>
        <begin position="202"/>
        <end position="209"/>
    </location>
    <ligand>
        <name>GTP</name>
        <dbReference type="ChEBI" id="CHEBI:37565"/>
    </ligand>
</feature>
<dbReference type="EMBL" id="CP034861">
    <property type="protein sequence ID" value="QCI24146.1"/>
    <property type="molecule type" value="Genomic_DNA"/>
</dbReference>
<dbReference type="SUPFAM" id="SSF47364">
    <property type="entry name" value="Domain of the SRP/SRP receptor G-proteins"/>
    <property type="match status" value="1"/>
</dbReference>
<dbReference type="PROSITE" id="PS00300">
    <property type="entry name" value="SRP54"/>
    <property type="match status" value="1"/>
</dbReference>
<evidence type="ECO:0000256" key="4">
    <source>
        <dbReference type="ARBA" id="ARBA00022801"/>
    </source>
</evidence>
<dbReference type="PANTHER" id="PTHR43134">
    <property type="entry name" value="SIGNAL RECOGNITION PARTICLE RECEPTOR SUBUNIT ALPHA"/>
    <property type="match status" value="1"/>
</dbReference>
<dbReference type="GO" id="GO:0006614">
    <property type="term" value="P:SRP-dependent cotranslational protein targeting to membrane"/>
    <property type="evidence" value="ECO:0007669"/>
    <property type="project" value="InterPro"/>
</dbReference>
<keyword evidence="5 10" id="KW-0342">GTP-binding</keyword>
<dbReference type="GO" id="GO:0005047">
    <property type="term" value="F:signal recognition particle binding"/>
    <property type="evidence" value="ECO:0007669"/>
    <property type="project" value="TreeGrafter"/>
</dbReference>
<reference evidence="12 13" key="2">
    <citation type="submission" date="2019-05" db="EMBL/GenBank/DDBJ databases">
        <title>Genome evolution of the obligate endosymbiont Buchnera aphidicola.</title>
        <authorList>
            <person name="Moran N.A."/>
        </authorList>
    </citation>
    <scope>NUCLEOTIDE SEQUENCE [LARGE SCALE GENOMIC DNA]</scope>
    <source>
        <strain evidence="12 13">Mst</strain>
    </source>
</reference>
<keyword evidence="2 10" id="KW-0963">Cytoplasm</keyword>
<feature type="binding site" evidence="10">
    <location>
        <begin position="348"/>
        <end position="351"/>
    </location>
    <ligand>
        <name>GTP</name>
        <dbReference type="ChEBI" id="CHEBI:37565"/>
    </ligand>
</feature>
<dbReference type="CDD" id="cd17874">
    <property type="entry name" value="FtsY"/>
    <property type="match status" value="1"/>
</dbReference>
<dbReference type="InterPro" id="IPR036225">
    <property type="entry name" value="SRP/SRP_N"/>
</dbReference>
<comment type="similarity">
    <text evidence="10">Belongs to the GTP-binding SRP family. FtsY subfamily.</text>
</comment>
<evidence type="ECO:0000256" key="5">
    <source>
        <dbReference type="ARBA" id="ARBA00023134"/>
    </source>
</evidence>
<evidence type="ECO:0000256" key="3">
    <source>
        <dbReference type="ARBA" id="ARBA00022741"/>
    </source>
</evidence>
<keyword evidence="7 10" id="KW-0675">Receptor</keyword>
<dbReference type="FunFam" id="1.20.120.140:FF:000002">
    <property type="entry name" value="Signal recognition particle receptor FtsY"/>
    <property type="match status" value="1"/>
</dbReference>
<accession>A0A4D6Y3H9</accession>
<dbReference type="SUPFAM" id="SSF52540">
    <property type="entry name" value="P-loop containing nucleoside triphosphate hydrolases"/>
    <property type="match status" value="1"/>
</dbReference>
<evidence type="ECO:0000256" key="10">
    <source>
        <dbReference type="HAMAP-Rule" id="MF_00920"/>
    </source>
</evidence>
<evidence type="ECO:0000313" key="12">
    <source>
        <dbReference type="EMBL" id="QCI24146.1"/>
    </source>
</evidence>
<dbReference type="GO" id="GO:0005525">
    <property type="term" value="F:GTP binding"/>
    <property type="evidence" value="ECO:0007669"/>
    <property type="project" value="UniProtKB-UniRule"/>
</dbReference>
<dbReference type="GO" id="GO:0005737">
    <property type="term" value="C:cytoplasm"/>
    <property type="evidence" value="ECO:0007669"/>
    <property type="project" value="UniProtKB-SubCell"/>
</dbReference>
<dbReference type="GO" id="GO:0003924">
    <property type="term" value="F:GTPase activity"/>
    <property type="evidence" value="ECO:0007669"/>
    <property type="project" value="UniProtKB-UniRule"/>
</dbReference>
<dbReference type="RefSeq" id="WP_158343087.1">
    <property type="nucleotide sequence ID" value="NZ_CP034861.1"/>
</dbReference>
<name>A0A4D6Y3H9_9GAMM</name>
<sequence length="398" mass="44954">MKDNPKNSFFSWLTSKVKRKRTKNDIKSIKFKDKEKVESLSKNKLRVKEKDLDKISKTLDFFDAVKVHKNKNKFESIEESGKNLISIKDSSSLKKNFFINLKESLKKTKLFFDNKISCLFSSKKIDDSLFKELEEKLLLADIGINTTNFIIERLINDINEENLQSSEKIYFLLKNNMRSLLKNVEMPLKILKYQPFIILITGVNGVGKTTTAIKLAKKYKLEGKSVMLAAADTFRAAGIEQLKVLGKANNIPVIAQRSGSDPASVVFDAVKSSISKKIDILIIDTAGRLHNKLHLMEELKKIVRVIKKLDSSAPHEKILIIDACNGQNTINQTEIFHKSLNLTGLVITKLDGTAKGGVVFSLANQFSIPIRYIGIGEKTSDLGIFNSQDFINSIFYQE</sequence>
<evidence type="ECO:0000256" key="7">
    <source>
        <dbReference type="ARBA" id="ARBA00023170"/>
    </source>
</evidence>
<dbReference type="InterPro" id="IPR003593">
    <property type="entry name" value="AAA+_ATPase"/>
</dbReference>
<dbReference type="Gene3D" id="3.40.50.300">
    <property type="entry name" value="P-loop containing nucleotide triphosphate hydrolases"/>
    <property type="match status" value="1"/>
</dbReference>
<evidence type="ECO:0000259" key="11">
    <source>
        <dbReference type="PROSITE" id="PS00300"/>
    </source>
</evidence>
<dbReference type="OrthoDB" id="9804720at2"/>
<evidence type="ECO:0000313" key="13">
    <source>
        <dbReference type="Proteomes" id="UP000298673"/>
    </source>
</evidence>
<organism evidence="12 13">
    <name type="scientific">Buchnera aphidicola</name>
    <name type="common">Muscaphis stroyani</name>
    <dbReference type="NCBI Taxonomy" id="1241869"/>
    <lineage>
        <taxon>Bacteria</taxon>
        <taxon>Pseudomonadati</taxon>
        <taxon>Pseudomonadota</taxon>
        <taxon>Gammaproteobacteria</taxon>
        <taxon>Enterobacterales</taxon>
        <taxon>Erwiniaceae</taxon>
        <taxon>Buchnera</taxon>
    </lineage>
</organism>
<proteinExistence type="inferred from homology"/>
<dbReference type="FunFam" id="3.40.50.300:FF:000053">
    <property type="entry name" value="Signal recognition particle receptor FtsY"/>
    <property type="match status" value="1"/>
</dbReference>
<gene>
    <name evidence="10 12" type="primary">ftsY</name>
    <name evidence="12" type="ORF">D9V75_00120</name>
</gene>
<dbReference type="HAMAP" id="MF_00920">
    <property type="entry name" value="FtsY"/>
    <property type="match status" value="1"/>
</dbReference>
<evidence type="ECO:0000256" key="6">
    <source>
        <dbReference type="ARBA" id="ARBA00023136"/>
    </source>
</evidence>
<keyword evidence="3 10" id="KW-0547">Nucleotide-binding</keyword>
<reference evidence="12 13" key="1">
    <citation type="submission" date="2018-12" db="EMBL/GenBank/DDBJ databases">
        <authorList>
            <person name="Chong R.A."/>
        </authorList>
    </citation>
    <scope>NUCLEOTIDE SEQUENCE [LARGE SCALE GENOMIC DNA]</scope>
    <source>
        <strain evidence="12 13">Mst</strain>
    </source>
</reference>
<keyword evidence="4 10" id="KW-0378">Hydrolase</keyword>
<dbReference type="AlphaFoldDB" id="A0A4D6Y3H9"/>
<dbReference type="Pfam" id="PF00448">
    <property type="entry name" value="SRP54"/>
    <property type="match status" value="1"/>
</dbReference>
<feature type="binding site" evidence="10">
    <location>
        <begin position="284"/>
        <end position="288"/>
    </location>
    <ligand>
        <name>GTP</name>
        <dbReference type="ChEBI" id="CHEBI:37565"/>
    </ligand>
</feature>
<dbReference type="Gene3D" id="1.20.120.140">
    <property type="entry name" value="Signal recognition particle SRP54, nucleotide-binding domain"/>
    <property type="match status" value="1"/>
</dbReference>
<dbReference type="InterPro" id="IPR004390">
    <property type="entry name" value="SR_rcpt_FtsY"/>
</dbReference>
<dbReference type="SMART" id="SM00382">
    <property type="entry name" value="AAA"/>
    <property type="match status" value="1"/>
</dbReference>
<dbReference type="NCBIfam" id="TIGR00064">
    <property type="entry name" value="ftsY"/>
    <property type="match status" value="1"/>
</dbReference>
<keyword evidence="6 10" id="KW-0472">Membrane</keyword>
<dbReference type="SMART" id="SM00963">
    <property type="entry name" value="SRP54_N"/>
    <property type="match status" value="1"/>
</dbReference>
<dbReference type="EC" id="3.6.5.4" evidence="10"/>
<dbReference type="InterPro" id="IPR027417">
    <property type="entry name" value="P-loop_NTPase"/>
</dbReference>
<dbReference type="GO" id="GO:0005886">
    <property type="term" value="C:plasma membrane"/>
    <property type="evidence" value="ECO:0007669"/>
    <property type="project" value="UniProtKB-SubCell"/>
</dbReference>
<evidence type="ECO:0000256" key="2">
    <source>
        <dbReference type="ARBA" id="ARBA00022490"/>
    </source>
</evidence>
<dbReference type="InterPro" id="IPR000897">
    <property type="entry name" value="SRP54_GTPase_dom"/>
</dbReference>
<evidence type="ECO:0000256" key="1">
    <source>
        <dbReference type="ARBA" id="ARBA00022475"/>
    </source>
</evidence>
<dbReference type="PANTHER" id="PTHR43134:SF1">
    <property type="entry name" value="SIGNAL RECOGNITION PARTICLE RECEPTOR SUBUNIT ALPHA"/>
    <property type="match status" value="1"/>
</dbReference>
<keyword evidence="1 10" id="KW-1003">Cell membrane</keyword>
<evidence type="ECO:0000256" key="9">
    <source>
        <dbReference type="ARBA" id="ARBA00053570"/>
    </source>
</evidence>
<comment type="subcellular location">
    <subcellularLocation>
        <location evidence="10">Cell membrane</location>
        <topology evidence="10">Peripheral membrane protein</topology>
        <orientation evidence="10">Cytoplasmic side</orientation>
    </subcellularLocation>
    <subcellularLocation>
        <location evidence="10">Cytoplasm</location>
    </subcellularLocation>
</comment>